<evidence type="ECO:0000256" key="1">
    <source>
        <dbReference type="ARBA" id="ARBA00022443"/>
    </source>
</evidence>
<dbReference type="Gene3D" id="2.30.30.40">
    <property type="entry name" value="SH3 Domains"/>
    <property type="match status" value="1"/>
</dbReference>
<reference evidence="5" key="1">
    <citation type="journal article" date="2011" name="Genome Biol.">
        <title>Comparative genomics of the social amoebae Dictyostelium discoideum and Dictyostelium purpureum.</title>
        <authorList>
            <consortium name="US DOE Joint Genome Institute (JGI-PGF)"/>
            <person name="Sucgang R."/>
            <person name="Kuo A."/>
            <person name="Tian X."/>
            <person name="Salerno W."/>
            <person name="Parikh A."/>
            <person name="Feasley C.L."/>
            <person name="Dalin E."/>
            <person name="Tu H."/>
            <person name="Huang E."/>
            <person name="Barry K."/>
            <person name="Lindquist E."/>
            <person name="Shapiro H."/>
            <person name="Bruce D."/>
            <person name="Schmutz J."/>
            <person name="Salamov A."/>
            <person name="Fey P."/>
            <person name="Gaudet P."/>
            <person name="Anjard C."/>
            <person name="Babu M.M."/>
            <person name="Basu S."/>
            <person name="Bushmanova Y."/>
            <person name="van der Wel H."/>
            <person name="Katoh-Kurasawa M."/>
            <person name="Dinh C."/>
            <person name="Coutinho P.M."/>
            <person name="Saito T."/>
            <person name="Elias M."/>
            <person name="Schaap P."/>
            <person name="Kay R.R."/>
            <person name="Henrissat B."/>
            <person name="Eichinger L."/>
            <person name="Rivero F."/>
            <person name="Putnam N.H."/>
            <person name="West C.M."/>
            <person name="Loomis W.F."/>
            <person name="Chisholm R.L."/>
            <person name="Shaulsky G."/>
            <person name="Strassmann J.E."/>
            <person name="Queller D.C."/>
            <person name="Kuspa A."/>
            <person name="Grigoriev I.V."/>
        </authorList>
    </citation>
    <scope>NUCLEOTIDE SEQUENCE [LARGE SCALE GENOMIC DNA]</scope>
    <source>
        <strain evidence="5">QSDP1</strain>
    </source>
</reference>
<protein>
    <recommendedName>
        <fullName evidence="3">SH3 domain-containing protein</fullName>
    </recommendedName>
</protein>
<dbReference type="STRING" id="5786.F1A3Y3"/>
<dbReference type="InterPro" id="IPR036028">
    <property type="entry name" value="SH3-like_dom_sf"/>
</dbReference>
<dbReference type="SMART" id="SM00326">
    <property type="entry name" value="SH3"/>
    <property type="match status" value="1"/>
</dbReference>
<feature type="domain" description="SH3" evidence="3">
    <location>
        <begin position="3"/>
        <end position="58"/>
    </location>
</feature>
<accession>F1A3Y3</accession>
<dbReference type="Pfam" id="PF00018">
    <property type="entry name" value="SH3_1"/>
    <property type="match status" value="1"/>
</dbReference>
<organism evidence="4 5">
    <name type="scientific">Dictyostelium purpureum</name>
    <name type="common">Slime mold</name>
    <dbReference type="NCBI Taxonomy" id="5786"/>
    <lineage>
        <taxon>Eukaryota</taxon>
        <taxon>Amoebozoa</taxon>
        <taxon>Evosea</taxon>
        <taxon>Eumycetozoa</taxon>
        <taxon>Dictyostelia</taxon>
        <taxon>Dictyosteliales</taxon>
        <taxon>Dictyosteliaceae</taxon>
        <taxon>Dictyostelium</taxon>
    </lineage>
</organism>
<keyword evidence="1 2" id="KW-0728">SH3 domain</keyword>
<gene>
    <name evidence="4" type="ORF">DICPUDRAFT_43316</name>
</gene>
<proteinExistence type="predicted"/>
<dbReference type="Proteomes" id="UP000001064">
    <property type="component" value="Unassembled WGS sequence"/>
</dbReference>
<dbReference type="RefSeq" id="XP_003294377.1">
    <property type="nucleotide sequence ID" value="XM_003294329.1"/>
</dbReference>
<keyword evidence="5" id="KW-1185">Reference proteome</keyword>
<evidence type="ECO:0000313" key="5">
    <source>
        <dbReference type="Proteomes" id="UP000001064"/>
    </source>
</evidence>
<dbReference type="AlphaFoldDB" id="F1A3Y3"/>
<dbReference type="SUPFAM" id="SSF50044">
    <property type="entry name" value="SH3-domain"/>
    <property type="match status" value="1"/>
</dbReference>
<dbReference type="CDD" id="cd00174">
    <property type="entry name" value="SH3"/>
    <property type="match status" value="1"/>
</dbReference>
<evidence type="ECO:0000256" key="2">
    <source>
        <dbReference type="PROSITE-ProRule" id="PRU00192"/>
    </source>
</evidence>
<dbReference type="VEuPathDB" id="AmoebaDB:DICPUDRAFT_43316"/>
<name>F1A3Y3_DICPU</name>
<dbReference type="eggNOG" id="ENOG502QQC3">
    <property type="taxonomic scope" value="Eukaryota"/>
</dbReference>
<dbReference type="KEGG" id="dpp:DICPUDRAFT_43316"/>
<dbReference type="PRINTS" id="PR00452">
    <property type="entry name" value="SH3DOMAIN"/>
</dbReference>
<evidence type="ECO:0000259" key="3">
    <source>
        <dbReference type="PROSITE" id="PS50002"/>
    </source>
</evidence>
<dbReference type="EMBL" id="GL871486">
    <property type="protein sequence ID" value="EGC29089.1"/>
    <property type="molecule type" value="Genomic_DNA"/>
</dbReference>
<evidence type="ECO:0000313" key="4">
    <source>
        <dbReference type="EMBL" id="EGC29089.1"/>
    </source>
</evidence>
<dbReference type="GeneID" id="10506614"/>
<dbReference type="PROSITE" id="PS50002">
    <property type="entry name" value="SH3"/>
    <property type="match status" value="1"/>
</dbReference>
<dbReference type="InParanoid" id="F1A3Y3"/>
<dbReference type="OrthoDB" id="21282at2759"/>
<sequence length="58" mass="6631">MITEYFEVVAIRDHKPIHQSQLQFKKGEKILVVETAPTGWWKGEIGAKKGLFPESYVA</sequence>
<dbReference type="InterPro" id="IPR001452">
    <property type="entry name" value="SH3_domain"/>
</dbReference>
<feature type="non-terminal residue" evidence="4">
    <location>
        <position position="58"/>
    </location>
</feature>